<gene>
    <name evidence="1" type="ORF">S01H1_06721</name>
</gene>
<accession>X0T4U9</accession>
<name>X0T4U9_9ZZZZ</name>
<dbReference type="Gene3D" id="2.130.10.10">
    <property type="entry name" value="YVTN repeat-like/Quinoprotein amine dehydrogenase"/>
    <property type="match status" value="1"/>
</dbReference>
<dbReference type="PANTHER" id="PTHR34512">
    <property type="entry name" value="CELL SURFACE PROTEIN"/>
    <property type="match status" value="1"/>
</dbReference>
<dbReference type="AlphaFoldDB" id="X0T4U9"/>
<dbReference type="InterPro" id="IPR015943">
    <property type="entry name" value="WD40/YVTN_repeat-like_dom_sf"/>
</dbReference>
<evidence type="ECO:0008006" key="2">
    <source>
        <dbReference type="Google" id="ProtNLM"/>
    </source>
</evidence>
<dbReference type="InterPro" id="IPR011047">
    <property type="entry name" value="Quinoprotein_ADH-like_sf"/>
</dbReference>
<dbReference type="PANTHER" id="PTHR34512:SF30">
    <property type="entry name" value="OUTER MEMBRANE PROTEIN ASSEMBLY FACTOR BAMB"/>
    <property type="match status" value="1"/>
</dbReference>
<proteinExistence type="predicted"/>
<feature type="non-terminal residue" evidence="1">
    <location>
        <position position="1"/>
    </location>
</feature>
<reference evidence="1" key="1">
    <citation type="journal article" date="2014" name="Front. Microbiol.">
        <title>High frequency of phylogenetically diverse reductive dehalogenase-homologous genes in deep subseafloor sedimentary metagenomes.</title>
        <authorList>
            <person name="Kawai M."/>
            <person name="Futagami T."/>
            <person name="Toyoda A."/>
            <person name="Takaki Y."/>
            <person name="Nishi S."/>
            <person name="Hori S."/>
            <person name="Arai W."/>
            <person name="Tsubouchi T."/>
            <person name="Morono Y."/>
            <person name="Uchiyama I."/>
            <person name="Ito T."/>
            <person name="Fujiyama A."/>
            <person name="Inagaki F."/>
            <person name="Takami H."/>
        </authorList>
    </citation>
    <scope>NUCLEOTIDE SEQUENCE</scope>
    <source>
        <strain evidence="1">Expedition CK06-06</strain>
    </source>
</reference>
<comment type="caution">
    <text evidence="1">The sequence shown here is derived from an EMBL/GenBank/DDBJ whole genome shotgun (WGS) entry which is preliminary data.</text>
</comment>
<dbReference type="SUPFAM" id="SSF50998">
    <property type="entry name" value="Quinoprotein alcohol dehydrogenase-like"/>
    <property type="match status" value="1"/>
</dbReference>
<evidence type="ECO:0000313" key="1">
    <source>
        <dbReference type="EMBL" id="GAF83207.1"/>
    </source>
</evidence>
<dbReference type="EMBL" id="BARS01003467">
    <property type="protein sequence ID" value="GAF83207.1"/>
    <property type="molecule type" value="Genomic_DNA"/>
</dbReference>
<protein>
    <recommendedName>
        <fullName evidence="2">Dehydrogenase</fullName>
    </recommendedName>
</protein>
<organism evidence="1">
    <name type="scientific">marine sediment metagenome</name>
    <dbReference type="NCBI Taxonomy" id="412755"/>
    <lineage>
        <taxon>unclassified sequences</taxon>
        <taxon>metagenomes</taxon>
        <taxon>ecological metagenomes</taxon>
    </lineage>
</organism>
<sequence>GLNSPFISTPVLQGDYIYGVDSYGELRCLNLHTGDRIWESLEAVPKARWANIHLVRHEDKIWMFNERGELIISKLSPNGFREISRTKLINPTQGQLSQRGGVCWSHPAFAYKHVFIRNDEELLCADISAKD</sequence>